<dbReference type="Proteomes" id="UP000248616">
    <property type="component" value="Unassembled WGS sequence"/>
</dbReference>
<comment type="caution">
    <text evidence="1">The sequence shown here is derived from an EMBL/GenBank/DDBJ whole genome shotgun (WGS) entry which is preliminary data.</text>
</comment>
<protein>
    <submittedName>
        <fullName evidence="1">Uncharacterized protein</fullName>
    </submittedName>
</protein>
<proteinExistence type="predicted"/>
<gene>
    <name evidence="1" type="ORF">B5V02_31260</name>
</gene>
<keyword evidence="2" id="KW-1185">Reference proteome</keyword>
<sequence length="126" mass="13483">MTALVGEYGTLSRSQWTTSLTSAEQARPCIVGWSDGVHKGQSILDDDGHGIENIPIHATVAKTGDEIVVDLSESDDQVIWIVNSFSPMLWVVRTRSSAGLVRSSLSRTTENHNLCGAPSVLCSTVG</sequence>
<dbReference type="GO" id="GO:0003824">
    <property type="term" value="F:catalytic activity"/>
    <property type="evidence" value="ECO:0007669"/>
    <property type="project" value="InterPro"/>
</dbReference>
<name>A0A2W7CLE3_9HYPH</name>
<accession>A0A2W7CLE3</accession>
<dbReference type="AlphaFoldDB" id="A0A2W7CLE3"/>
<reference evidence="2" key="1">
    <citation type="submission" date="2017-03" db="EMBL/GenBank/DDBJ databases">
        <authorList>
            <person name="Safronova V.I."/>
            <person name="Sazanova A.L."/>
            <person name="Chirak E.R."/>
        </authorList>
    </citation>
    <scope>NUCLEOTIDE SEQUENCE [LARGE SCALE GENOMIC DNA]</scope>
    <source>
        <strain evidence="2">Ach-343</strain>
    </source>
</reference>
<evidence type="ECO:0000313" key="1">
    <source>
        <dbReference type="EMBL" id="PZV34599.1"/>
    </source>
</evidence>
<dbReference type="EMBL" id="MZXV01000070">
    <property type="protein sequence ID" value="PZV34599.1"/>
    <property type="molecule type" value="Genomic_DNA"/>
</dbReference>
<evidence type="ECO:0000313" key="2">
    <source>
        <dbReference type="Proteomes" id="UP000248616"/>
    </source>
</evidence>
<organism evidence="1 2">
    <name type="scientific">Mesorhizobium kowhaii</name>
    <dbReference type="NCBI Taxonomy" id="1300272"/>
    <lineage>
        <taxon>Bacteria</taxon>
        <taxon>Pseudomonadati</taxon>
        <taxon>Pseudomonadota</taxon>
        <taxon>Alphaproteobacteria</taxon>
        <taxon>Hyphomicrobiales</taxon>
        <taxon>Phyllobacteriaceae</taxon>
        <taxon>Mesorhizobium</taxon>
    </lineage>
</organism>
<dbReference type="RefSeq" id="WP_167458748.1">
    <property type="nucleotide sequence ID" value="NZ_MZXV01000070.1"/>
</dbReference>